<organism evidence="5 6">
    <name type="scientific">Mycobacterium seoulense</name>
    <dbReference type="NCBI Taxonomy" id="386911"/>
    <lineage>
        <taxon>Bacteria</taxon>
        <taxon>Bacillati</taxon>
        <taxon>Actinomycetota</taxon>
        <taxon>Actinomycetes</taxon>
        <taxon>Mycobacteriales</taxon>
        <taxon>Mycobacteriaceae</taxon>
        <taxon>Mycobacterium</taxon>
    </lineage>
</organism>
<keyword evidence="6" id="KW-1185">Reference proteome</keyword>
<evidence type="ECO:0000313" key="6">
    <source>
        <dbReference type="Proteomes" id="UP000466632"/>
    </source>
</evidence>
<dbReference type="PANTHER" id="PTHR34069:SF3">
    <property type="entry name" value="ACYL-COA:ACYL-COA ALKYLTRANSFERASE"/>
    <property type="match status" value="1"/>
</dbReference>
<dbReference type="PANTHER" id="PTHR34069">
    <property type="entry name" value="3-OXOACYL-[ACYL-CARRIER-PROTEIN] SYNTHASE 3"/>
    <property type="match status" value="1"/>
</dbReference>
<dbReference type="GO" id="GO:0044550">
    <property type="term" value="P:secondary metabolite biosynthetic process"/>
    <property type="evidence" value="ECO:0007669"/>
    <property type="project" value="TreeGrafter"/>
</dbReference>
<dbReference type="SUPFAM" id="SSF53901">
    <property type="entry name" value="Thiolase-like"/>
    <property type="match status" value="1"/>
</dbReference>
<evidence type="ECO:0000259" key="4">
    <source>
        <dbReference type="Pfam" id="PF08545"/>
    </source>
</evidence>
<dbReference type="GO" id="GO:0004315">
    <property type="term" value="F:3-oxoacyl-[acyl-carrier-protein] synthase activity"/>
    <property type="evidence" value="ECO:0007669"/>
    <property type="project" value="InterPro"/>
</dbReference>
<reference evidence="5 6" key="1">
    <citation type="journal article" date="2019" name="Emerg. Microbes Infect.">
        <title>Comprehensive subspecies identification of 175 nontuberculous mycobacteria species based on 7547 genomic profiles.</title>
        <authorList>
            <person name="Matsumoto Y."/>
            <person name="Kinjo T."/>
            <person name="Motooka D."/>
            <person name="Nabeya D."/>
            <person name="Jung N."/>
            <person name="Uechi K."/>
            <person name="Horii T."/>
            <person name="Iida T."/>
            <person name="Fujita J."/>
            <person name="Nakamura S."/>
        </authorList>
    </citation>
    <scope>NUCLEOTIDE SEQUENCE [LARGE SCALE GENOMIC DNA]</scope>
    <source>
        <strain evidence="5 6">JCM 16018</strain>
    </source>
</reference>
<feature type="domain" description="Beta-ketoacyl-[acyl-carrier-protein] synthase III C-terminal" evidence="3">
    <location>
        <begin position="280"/>
        <end position="373"/>
    </location>
</feature>
<dbReference type="KEGG" id="mseo:MSEO_01180"/>
<gene>
    <name evidence="5" type="ORF">MSEO_01180</name>
</gene>
<evidence type="ECO:0000259" key="3">
    <source>
        <dbReference type="Pfam" id="PF08541"/>
    </source>
</evidence>
<dbReference type="InterPro" id="IPR013747">
    <property type="entry name" value="ACP_syn_III_C"/>
</dbReference>
<keyword evidence="1" id="KW-0808">Transferase</keyword>
<protein>
    <submittedName>
        <fullName evidence="5">3-oxoacyl-ACP synthase</fullName>
    </submittedName>
</protein>
<dbReference type="Proteomes" id="UP000466632">
    <property type="component" value="Chromosome"/>
</dbReference>
<dbReference type="GO" id="GO:0006633">
    <property type="term" value="P:fatty acid biosynthetic process"/>
    <property type="evidence" value="ECO:0007669"/>
    <property type="project" value="InterPro"/>
</dbReference>
<dbReference type="InterPro" id="IPR016039">
    <property type="entry name" value="Thiolase-like"/>
</dbReference>
<dbReference type="AlphaFoldDB" id="A0A7I7NT74"/>
<evidence type="ECO:0000256" key="1">
    <source>
        <dbReference type="ARBA" id="ARBA00022679"/>
    </source>
</evidence>
<dbReference type="InterPro" id="IPR013751">
    <property type="entry name" value="ACP_syn_III_N"/>
</dbReference>
<dbReference type="Pfam" id="PF08545">
    <property type="entry name" value="ACP_syn_III"/>
    <property type="match status" value="1"/>
</dbReference>
<sequence length="386" mass="41197">MGDRHAKDYTKDDAEEVPSMTRHWLVMETTGDGGEAPFVARVAAAGRHLPGTHLTTDELMASTRHRTHIDLERLTGIRERRVSVGDEDSYTLASSAALNCLATAQQDPAALDVVISCSITKFRDGLTQWLEPTMSSAVARGIGAVNAMTFDVSNACAGMLTGVTILNNWIRQGVVERGLVVSGEYISQLSNNAARHIRNIMSKELACLTLGDAGAALLLERAPAGSAGIALAGFTTVADYSRLCLAYPQGDDPGARMFTNSRAIQKAAIADTPLLLSEVLDTVGLSIHDIDHVITHQTSARAIRKGMARMSEVFGDSPRHDAVITVDRYGNTASTTHTVALVEELEAGRIKPGERIALLALASGLEIGVVLLTLDEDVVSRYGHGD</sequence>
<name>A0A7I7NT74_9MYCO</name>
<evidence type="ECO:0000313" key="5">
    <source>
        <dbReference type="EMBL" id="BBX99618.1"/>
    </source>
</evidence>
<keyword evidence="2" id="KW-0012">Acyltransferase</keyword>
<accession>A0A7I7NT74</accession>
<dbReference type="Gene3D" id="3.40.47.10">
    <property type="match status" value="2"/>
</dbReference>
<evidence type="ECO:0000256" key="2">
    <source>
        <dbReference type="ARBA" id="ARBA00023315"/>
    </source>
</evidence>
<proteinExistence type="predicted"/>
<dbReference type="EMBL" id="AP022582">
    <property type="protein sequence ID" value="BBX99618.1"/>
    <property type="molecule type" value="Genomic_DNA"/>
</dbReference>
<dbReference type="Pfam" id="PF08541">
    <property type="entry name" value="ACP_syn_III_C"/>
    <property type="match status" value="1"/>
</dbReference>
<feature type="domain" description="Beta-ketoacyl-[acyl-carrier-protein] synthase III N-terminal" evidence="4">
    <location>
        <begin position="150"/>
        <end position="227"/>
    </location>
</feature>